<feature type="non-terminal residue" evidence="5">
    <location>
        <position position="1"/>
    </location>
</feature>
<sequence length="129" mass="14505">ALKEEFGFSILFITHDLSLMVEFSDRIGIMYSGELIEVASSKEILTSPYHPYTKGLGSSFPPLTGPKTKLTGIPGNPLNLLEIPQGCRFQSRCHHAHEICRTIPTQLRQIETGHFSNCHLFTQLQYLES</sequence>
<dbReference type="SUPFAM" id="SSF52540">
    <property type="entry name" value="P-loop containing nucleoside triphosphate hydrolases"/>
    <property type="match status" value="1"/>
</dbReference>
<dbReference type="AlphaFoldDB" id="A0A2S7XEB8"/>
<dbReference type="GO" id="GO:0005524">
    <property type="term" value="F:ATP binding"/>
    <property type="evidence" value="ECO:0007669"/>
    <property type="project" value="UniProtKB-KW"/>
</dbReference>
<dbReference type="RefSeq" id="WP_146107532.1">
    <property type="nucleotide sequence ID" value="NZ_CAWNRT010000001.1"/>
</dbReference>
<protein>
    <submittedName>
        <fullName evidence="5">Sugar ABC transporter ATP-binding protein</fullName>
    </submittedName>
</protein>
<keyword evidence="3 5" id="KW-0067">ATP-binding</keyword>
<dbReference type="PANTHER" id="PTHR43067:SF3">
    <property type="entry name" value="MALTOSE ABC TRANSPORTER, ATP-BINDING PROTEIN"/>
    <property type="match status" value="1"/>
</dbReference>
<dbReference type="InterPro" id="IPR027417">
    <property type="entry name" value="P-loop_NTPase"/>
</dbReference>
<gene>
    <name evidence="5" type="ORF">BTO22_08945</name>
</gene>
<name>A0A2S7XEB8_9GAMM</name>
<dbReference type="PANTHER" id="PTHR43067">
    <property type="entry name" value="OLIGOPEPTIDE/DIPEPTIDE ABC TRANSPORTER, ATPASE SUBUNIT"/>
    <property type="match status" value="1"/>
</dbReference>
<keyword evidence="2" id="KW-0547">Nucleotide-binding</keyword>
<dbReference type="InterPro" id="IPR013563">
    <property type="entry name" value="Oligopep_ABC_C"/>
</dbReference>
<evidence type="ECO:0000256" key="2">
    <source>
        <dbReference type="ARBA" id="ARBA00022741"/>
    </source>
</evidence>
<keyword evidence="1" id="KW-0813">Transport</keyword>
<dbReference type="GO" id="GO:0015833">
    <property type="term" value="P:peptide transport"/>
    <property type="evidence" value="ECO:0007669"/>
    <property type="project" value="InterPro"/>
</dbReference>
<evidence type="ECO:0000256" key="1">
    <source>
        <dbReference type="ARBA" id="ARBA00022448"/>
    </source>
</evidence>
<evidence type="ECO:0000313" key="5">
    <source>
        <dbReference type="EMBL" id="PQJ89700.1"/>
    </source>
</evidence>
<dbReference type="Gene3D" id="3.40.50.300">
    <property type="entry name" value="P-loop containing nucleotide triphosphate hydrolases"/>
    <property type="match status" value="1"/>
</dbReference>
<dbReference type="Proteomes" id="UP000239263">
    <property type="component" value="Unassembled WGS sequence"/>
</dbReference>
<dbReference type="NCBIfam" id="TIGR01727">
    <property type="entry name" value="oligo_HPY"/>
    <property type="match status" value="1"/>
</dbReference>
<organism evidence="5 6">
    <name type="scientific">Aliivibrio sifiae</name>
    <dbReference type="NCBI Taxonomy" id="566293"/>
    <lineage>
        <taxon>Bacteria</taxon>
        <taxon>Pseudomonadati</taxon>
        <taxon>Pseudomonadota</taxon>
        <taxon>Gammaproteobacteria</taxon>
        <taxon>Vibrionales</taxon>
        <taxon>Vibrionaceae</taxon>
        <taxon>Aliivibrio</taxon>
    </lineage>
</organism>
<dbReference type="OrthoDB" id="9784450at2"/>
<reference evidence="5 6" key="1">
    <citation type="submission" date="2016-12" db="EMBL/GenBank/DDBJ databases">
        <title>Diversity of luminous bacteria.</title>
        <authorList>
            <person name="Yoshizawa S."/>
            <person name="Kogure K."/>
        </authorList>
    </citation>
    <scope>NUCLEOTIDE SEQUENCE [LARGE SCALE GENOMIC DNA]</scope>
    <source>
        <strain evidence="5 6">ATCC 33715</strain>
    </source>
</reference>
<evidence type="ECO:0000313" key="6">
    <source>
        <dbReference type="Proteomes" id="UP000239263"/>
    </source>
</evidence>
<dbReference type="Pfam" id="PF08352">
    <property type="entry name" value="oligo_HPY"/>
    <property type="match status" value="1"/>
</dbReference>
<proteinExistence type="predicted"/>
<evidence type="ECO:0000259" key="4">
    <source>
        <dbReference type="Pfam" id="PF08352"/>
    </source>
</evidence>
<evidence type="ECO:0000256" key="3">
    <source>
        <dbReference type="ARBA" id="ARBA00022840"/>
    </source>
</evidence>
<comment type="caution">
    <text evidence="5">The sequence shown here is derived from an EMBL/GenBank/DDBJ whole genome shotgun (WGS) entry which is preliminary data.</text>
</comment>
<feature type="domain" description="Oligopeptide/dipeptide ABC transporter C-terminal" evidence="4">
    <location>
        <begin position="36"/>
        <end position="100"/>
    </location>
</feature>
<accession>A0A2S7XEB8</accession>
<dbReference type="EMBL" id="MSCO01000001">
    <property type="protein sequence ID" value="PQJ89700.1"/>
    <property type="molecule type" value="Genomic_DNA"/>
</dbReference>